<dbReference type="eggNOG" id="KOG4732">
    <property type="taxonomic scope" value="Eukaryota"/>
</dbReference>
<evidence type="ECO:0000313" key="5">
    <source>
        <dbReference type="EMBL" id="EEH57883.1"/>
    </source>
</evidence>
<feature type="domain" description="RPAP1 C-terminal" evidence="3">
    <location>
        <begin position="312"/>
        <end position="385"/>
    </location>
</feature>
<feature type="compositionally biased region" description="Acidic residues" evidence="2">
    <location>
        <begin position="1372"/>
        <end position="1383"/>
    </location>
</feature>
<dbReference type="Proteomes" id="UP000001876">
    <property type="component" value="Unassembled WGS sequence"/>
</dbReference>
<accession>C1MRI4</accession>
<feature type="compositionally biased region" description="Pro residues" evidence="2">
    <location>
        <begin position="116"/>
        <end position="125"/>
    </location>
</feature>
<dbReference type="STRING" id="564608.C1MRI4"/>
<dbReference type="OMA" id="LIAPWME"/>
<feature type="compositionally biased region" description="Low complexity" evidence="2">
    <location>
        <begin position="176"/>
        <end position="192"/>
    </location>
</feature>
<feature type="region of interest" description="Disordered" evidence="2">
    <location>
        <begin position="1048"/>
        <end position="1077"/>
    </location>
</feature>
<evidence type="ECO:0000313" key="6">
    <source>
        <dbReference type="Proteomes" id="UP000001876"/>
    </source>
</evidence>
<evidence type="ECO:0000259" key="4">
    <source>
        <dbReference type="Pfam" id="PF08621"/>
    </source>
</evidence>
<evidence type="ECO:0000259" key="3">
    <source>
        <dbReference type="Pfam" id="PF08620"/>
    </source>
</evidence>
<proteinExistence type="inferred from homology"/>
<feature type="compositionally biased region" description="Basic and acidic residues" evidence="2">
    <location>
        <begin position="1048"/>
        <end position="1067"/>
    </location>
</feature>
<dbReference type="OrthoDB" id="497229at2759"/>
<feature type="domain" description="RPAP1 N-terminal" evidence="4">
    <location>
        <begin position="204"/>
        <end position="243"/>
    </location>
</feature>
<sequence>MAELSRVRGADTDDQLLELQRAFLASEEQRASVRVTRQGGAPPLEPGAQEAKAEEGDAADAEKASSSDAAAELRGGDIGGDAGGDAGGGAASDGPGYTLSNVVGEIVERPRRSTPAKPPSFPTPTPGADAALGRPAAMHRSKGPFAGRKSAFAMRREAQRAAAAISAAGGGGGGDAASNASPSPAVSSLSAATRRAPDAEGAGVEEETRRRLESMSVKEIEDARAELESRLSPSALAFLKNRRAGAAGAANAPRAPPATAPKSQAAPKSPPPADDAPTEAPVFSGVTAEALRSVTSAVNARAPDAIITAASTRYALDGTALSAEAHADASALANAAGSAVTRDPLRADGADAGYTLSEALDLSRSSVPAQRVAGLTLLARVLARAKRWGATTTRGDDGDFGASGSDGLGGFGGGRVSPTPLPKGVSWKDAWLHALVDLSVVTALRRALDDGHAAAAAAAAGAIAALLGGVTGGGSDLAATERPSRGASDDAANDWFDALACAPPHTGHIVTYRTQPLWRSGGWGATFTPLGWSAAVGAIASDANGNVVPDPADEADPDGAPPSEETRRSRAMAHAADTTAALLRMGILNRVRYLLEVGAHPAATAPCLAVVAACARHSAAACEAAFKCPRLLQTLTDIASAPLLSKGDHPPGSPAAASRALRVLASSSVVNARRLGANGAASTAVAAAASAMCVPGDGAGEGSTAKENDLSRGAKIANWIEAIRLWAATTARGGQVPSVDGLYPLLQFGMEKRRAREDGDRGVALATEIFSLFAASTPALVAARAAKDAAHKGWVAPEISKDGTFADAGGGDASAALHPSTVLETTSLPGGMSWSCALGAASVAEGWVIVTDGEETLQPGSSPAAWRAAGAAAHFLAAVLEASTSLGERSADVGDAAAAGMRVLGLSASSSSSDPDAVDPRGVCGERGLLTLCLDALDVVGASPDDDAGDAALARVSAVGVALHGAVRLLHATPGASSAPAARALLTRTVRALTLASAASANKRQVGDGVLRGGRSASVDAAETPSRLALLLALESQDAAHERELIAREKEKESKLLHGKKDERSEDTTNDDNYDDDTEGAVAAAEATAALVASLPPGAGAVAADAVRAGLLSRRALGPLLAAARRGIDAAVKYLDGETVSEDARFTASAARDIVLDAAHAADPGSLVPSVADARAATYGGFNLELTSEIERAASSASSASSGSGADAAVARGPMDGVGSLTPLPPLPAWLLAPCSPKSTVRGWGPEGVAACLALLLGLEVSGSSFARGLPADAKLTAMSGIFCMGEKIWRDPAVAAAAAALTDTYWGRLDDEKITACATPKLGRHSYDGDPRSEKTRRSVDGRKSVDRRSVDRRPSIDERRSVDLARDDALNENDDDDDDDERAAREMALSSHSETMCEKFATESFGDPLFARHVAFTLRADAPPRARCAAWLALREGVALHLLPPLPALAPHPEEGDQFLFLPPGGECDEEMLELYVQALESGALDRGFTQSPPPLPCALASHAITHAVCSSQGTTSSILTLRRILRRPNTERVLRSMMHTPLTQKRRPSVAIAAAFGTSGVHHGKGGLWGGETPFGPGAAYGKEAPSADVEARRSVLLRAASEDVELKRELRAALEAAVAYPDEEDEEA</sequence>
<feature type="region of interest" description="Disordered" evidence="2">
    <location>
        <begin position="545"/>
        <end position="570"/>
    </location>
</feature>
<dbReference type="GeneID" id="9683752"/>
<dbReference type="Pfam" id="PF08621">
    <property type="entry name" value="RPAP1_N"/>
    <property type="match status" value="1"/>
</dbReference>
<feature type="region of interest" description="Disordered" evidence="2">
    <location>
        <begin position="160"/>
        <end position="217"/>
    </location>
</feature>
<feature type="region of interest" description="Disordered" evidence="2">
    <location>
        <begin position="29"/>
        <end position="148"/>
    </location>
</feature>
<dbReference type="KEGG" id="mpp:MICPUCDRAFT_39553"/>
<evidence type="ECO:0000256" key="2">
    <source>
        <dbReference type="SAM" id="MobiDB-lite"/>
    </source>
</evidence>
<feature type="compositionally biased region" description="Basic and acidic residues" evidence="2">
    <location>
        <begin position="51"/>
        <end position="65"/>
    </location>
</feature>
<gene>
    <name evidence="5" type="ORF">MICPUCDRAFT_39553</name>
</gene>
<dbReference type="InterPro" id="IPR013929">
    <property type="entry name" value="RPAP1_C"/>
</dbReference>
<dbReference type="RefSeq" id="XP_003057932.1">
    <property type="nucleotide sequence ID" value="XM_003057886.1"/>
</dbReference>
<dbReference type="PANTHER" id="PTHR47605">
    <property type="entry name" value="TRANSCRIPTIONAL ELONGATION REGULATOR MINIYO"/>
    <property type="match status" value="1"/>
</dbReference>
<feature type="region of interest" description="Disordered" evidence="2">
    <location>
        <begin position="245"/>
        <end position="280"/>
    </location>
</feature>
<keyword evidence="6" id="KW-1185">Reference proteome</keyword>
<feature type="compositionally biased region" description="Basic and acidic residues" evidence="2">
    <location>
        <begin position="206"/>
        <end position="217"/>
    </location>
</feature>
<organism evidence="6">
    <name type="scientific">Micromonas pusilla (strain CCMP1545)</name>
    <name type="common">Picoplanktonic green alga</name>
    <dbReference type="NCBI Taxonomy" id="564608"/>
    <lineage>
        <taxon>Eukaryota</taxon>
        <taxon>Viridiplantae</taxon>
        <taxon>Chlorophyta</taxon>
        <taxon>Mamiellophyceae</taxon>
        <taxon>Mamiellales</taxon>
        <taxon>Mamiellaceae</taxon>
        <taxon>Micromonas</taxon>
    </lineage>
</organism>
<feature type="compositionally biased region" description="Gly residues" evidence="2">
    <location>
        <begin position="76"/>
        <end position="91"/>
    </location>
</feature>
<dbReference type="PANTHER" id="PTHR47605:SF2">
    <property type="entry name" value="TRANSCRIPTIONAL ELONGATION REGULATOR MINIYO"/>
    <property type="match status" value="1"/>
</dbReference>
<dbReference type="EMBL" id="GG663738">
    <property type="protein sequence ID" value="EEH57883.1"/>
    <property type="molecule type" value="Genomic_DNA"/>
</dbReference>
<comment type="similarity">
    <text evidence="1">Belongs to the RPAP1 family.</text>
</comment>
<name>C1MRI4_MICPC</name>
<reference evidence="5 6" key="1">
    <citation type="journal article" date="2009" name="Science">
        <title>Green evolution and dynamic adaptations revealed by genomes of the marine picoeukaryotes Micromonas.</title>
        <authorList>
            <person name="Worden A.Z."/>
            <person name="Lee J.H."/>
            <person name="Mock T."/>
            <person name="Rouze P."/>
            <person name="Simmons M.P."/>
            <person name="Aerts A.L."/>
            <person name="Allen A.E."/>
            <person name="Cuvelier M.L."/>
            <person name="Derelle E."/>
            <person name="Everett M.V."/>
            <person name="Foulon E."/>
            <person name="Grimwood J."/>
            <person name="Gundlach H."/>
            <person name="Henrissat B."/>
            <person name="Napoli C."/>
            <person name="McDonald S.M."/>
            <person name="Parker M.S."/>
            <person name="Rombauts S."/>
            <person name="Salamov A."/>
            <person name="Von Dassow P."/>
            <person name="Badger J.H."/>
            <person name="Coutinho P.M."/>
            <person name="Demir E."/>
            <person name="Dubchak I."/>
            <person name="Gentemann C."/>
            <person name="Eikrem W."/>
            <person name="Gready J.E."/>
            <person name="John U."/>
            <person name="Lanier W."/>
            <person name="Lindquist E.A."/>
            <person name="Lucas S."/>
            <person name="Mayer K.F."/>
            <person name="Moreau H."/>
            <person name="Not F."/>
            <person name="Otillar R."/>
            <person name="Panaud O."/>
            <person name="Pangilinan J."/>
            <person name="Paulsen I."/>
            <person name="Piegu B."/>
            <person name="Poliakov A."/>
            <person name="Robbens S."/>
            <person name="Schmutz J."/>
            <person name="Toulza E."/>
            <person name="Wyss T."/>
            <person name="Zelensky A."/>
            <person name="Zhou K."/>
            <person name="Armbrust E.V."/>
            <person name="Bhattacharya D."/>
            <person name="Goodenough U.W."/>
            <person name="Van de Peer Y."/>
            <person name="Grigoriev I.V."/>
        </authorList>
    </citation>
    <scope>NUCLEOTIDE SEQUENCE [LARGE SCALE GENOMIC DNA]</scope>
    <source>
        <strain evidence="5 6">CCMP1545</strain>
    </source>
</reference>
<protein>
    <submittedName>
        <fullName evidence="5">Predicted protein</fullName>
    </submittedName>
</protein>
<feature type="compositionally biased region" description="Acidic residues" evidence="2">
    <location>
        <begin position="1068"/>
        <end position="1077"/>
    </location>
</feature>
<feature type="compositionally biased region" description="Basic and acidic residues" evidence="2">
    <location>
        <begin position="1326"/>
        <end position="1371"/>
    </location>
</feature>
<dbReference type="Pfam" id="PF08620">
    <property type="entry name" value="RPAP1_C"/>
    <property type="match status" value="1"/>
</dbReference>
<dbReference type="InterPro" id="IPR055326">
    <property type="entry name" value="MINIYO"/>
</dbReference>
<dbReference type="InterPro" id="IPR013930">
    <property type="entry name" value="RPAP1_N"/>
</dbReference>
<feature type="region of interest" description="Disordered" evidence="2">
    <location>
        <begin position="1322"/>
        <end position="1384"/>
    </location>
</feature>
<evidence type="ECO:0000256" key="1">
    <source>
        <dbReference type="ARBA" id="ARBA00009953"/>
    </source>
</evidence>